<dbReference type="Pfam" id="PF01047">
    <property type="entry name" value="MarR"/>
    <property type="match status" value="1"/>
</dbReference>
<dbReference type="GO" id="GO:0003700">
    <property type="term" value="F:DNA-binding transcription factor activity"/>
    <property type="evidence" value="ECO:0007669"/>
    <property type="project" value="InterPro"/>
</dbReference>
<feature type="domain" description="HTH marR-type" evidence="4">
    <location>
        <begin position="2"/>
        <end position="134"/>
    </location>
</feature>
<dbReference type="InterPro" id="IPR000835">
    <property type="entry name" value="HTH_MarR-typ"/>
</dbReference>
<dbReference type="PANTHER" id="PTHR42756">
    <property type="entry name" value="TRANSCRIPTIONAL REGULATOR, MARR"/>
    <property type="match status" value="1"/>
</dbReference>
<reference evidence="5 6" key="1">
    <citation type="submission" date="2017-08" db="EMBL/GenBank/DDBJ databases">
        <title>Infants hospitalized years apart are colonized by the same room-sourced microbial strains.</title>
        <authorList>
            <person name="Brooks B."/>
            <person name="Olm M.R."/>
            <person name="Firek B.A."/>
            <person name="Baker R."/>
            <person name="Thomas B.C."/>
            <person name="Morowitz M.J."/>
            <person name="Banfield J.F."/>
        </authorList>
    </citation>
    <scope>NUCLEOTIDE SEQUENCE [LARGE SCALE GENOMIC DNA]</scope>
    <source>
        <strain evidence="5">S2_018_000_R2_101</strain>
    </source>
</reference>
<comment type="caution">
    <text evidence="5">The sequence shown here is derived from an EMBL/GenBank/DDBJ whole genome shotgun (WGS) entry which is preliminary data.</text>
</comment>
<gene>
    <name evidence="5" type="ORF">DI623_15930</name>
</gene>
<dbReference type="InterPro" id="IPR036388">
    <property type="entry name" value="WH-like_DNA-bd_sf"/>
</dbReference>
<dbReference type="Gene3D" id="1.10.10.10">
    <property type="entry name" value="Winged helix-like DNA-binding domain superfamily/Winged helix DNA-binding domain"/>
    <property type="match status" value="1"/>
</dbReference>
<evidence type="ECO:0000313" key="5">
    <source>
        <dbReference type="EMBL" id="PZO86770.1"/>
    </source>
</evidence>
<sequence>MGDSFTFLIGDVSRLMRRRFDERARAIGVTRAQWKLIFTLSRNEGANQGALAELIDVEPITIGRMVDRLEEAGMVERRPDPRDRRAWRLYLTDKAQPLLTELRVLGDAMVEEVMAGIDDAERDRATAILEIMRARLTANGDAPDSSTKVADHG</sequence>
<keyword evidence="2" id="KW-0238">DNA-binding</keyword>
<dbReference type="SUPFAM" id="SSF46785">
    <property type="entry name" value="Winged helix' DNA-binding domain"/>
    <property type="match status" value="1"/>
</dbReference>
<dbReference type="EMBL" id="QFNN01000173">
    <property type="protein sequence ID" value="PZO86770.1"/>
    <property type="molecule type" value="Genomic_DNA"/>
</dbReference>
<evidence type="ECO:0000313" key="6">
    <source>
        <dbReference type="Proteomes" id="UP000249066"/>
    </source>
</evidence>
<proteinExistence type="predicted"/>
<dbReference type="InterPro" id="IPR036390">
    <property type="entry name" value="WH_DNA-bd_sf"/>
</dbReference>
<evidence type="ECO:0000256" key="3">
    <source>
        <dbReference type="ARBA" id="ARBA00023163"/>
    </source>
</evidence>
<dbReference type="Proteomes" id="UP000249066">
    <property type="component" value="Unassembled WGS sequence"/>
</dbReference>
<name>A0A2W4ZWU6_9SPHN</name>
<dbReference type="AlphaFoldDB" id="A0A2W4ZWU6"/>
<organism evidence="5 6">
    <name type="scientific">Sphingomonas sanxanigenens</name>
    <dbReference type="NCBI Taxonomy" id="397260"/>
    <lineage>
        <taxon>Bacteria</taxon>
        <taxon>Pseudomonadati</taxon>
        <taxon>Pseudomonadota</taxon>
        <taxon>Alphaproteobacteria</taxon>
        <taxon>Sphingomonadales</taxon>
        <taxon>Sphingomonadaceae</taxon>
        <taxon>Sphingomonas</taxon>
    </lineage>
</organism>
<evidence type="ECO:0000256" key="2">
    <source>
        <dbReference type="ARBA" id="ARBA00023125"/>
    </source>
</evidence>
<keyword evidence="3" id="KW-0804">Transcription</keyword>
<dbReference type="SMART" id="SM00347">
    <property type="entry name" value="HTH_MARR"/>
    <property type="match status" value="1"/>
</dbReference>
<dbReference type="GO" id="GO:0003677">
    <property type="term" value="F:DNA binding"/>
    <property type="evidence" value="ECO:0007669"/>
    <property type="project" value="UniProtKB-KW"/>
</dbReference>
<dbReference type="PRINTS" id="PR00598">
    <property type="entry name" value="HTHMARR"/>
</dbReference>
<protein>
    <submittedName>
        <fullName evidence="5">MarR family transcriptional regulator</fullName>
    </submittedName>
</protein>
<accession>A0A2W4ZWU6</accession>
<evidence type="ECO:0000259" key="4">
    <source>
        <dbReference type="PROSITE" id="PS50995"/>
    </source>
</evidence>
<keyword evidence="1" id="KW-0805">Transcription regulation</keyword>
<dbReference type="PROSITE" id="PS50995">
    <property type="entry name" value="HTH_MARR_2"/>
    <property type="match status" value="1"/>
</dbReference>
<evidence type="ECO:0000256" key="1">
    <source>
        <dbReference type="ARBA" id="ARBA00023015"/>
    </source>
</evidence>
<dbReference type="PANTHER" id="PTHR42756:SF1">
    <property type="entry name" value="TRANSCRIPTIONAL REPRESSOR OF EMRAB OPERON"/>
    <property type="match status" value="1"/>
</dbReference>